<dbReference type="Pfam" id="PF12146">
    <property type="entry name" value="Hydrolase_4"/>
    <property type="match status" value="1"/>
</dbReference>
<dbReference type="GO" id="GO:0016787">
    <property type="term" value="F:hydrolase activity"/>
    <property type="evidence" value="ECO:0007669"/>
    <property type="project" value="UniProtKB-KW"/>
</dbReference>
<keyword evidence="3" id="KW-1185">Reference proteome</keyword>
<protein>
    <submittedName>
        <fullName evidence="2">Alpha/beta hydrolase</fullName>
    </submittedName>
</protein>
<dbReference type="RefSeq" id="WP_279250311.1">
    <property type="nucleotide sequence ID" value="NZ_SHNO01000001.1"/>
</dbReference>
<dbReference type="Gene3D" id="3.40.50.1820">
    <property type="entry name" value="alpha/beta hydrolase"/>
    <property type="match status" value="1"/>
</dbReference>
<sequence>MVIKLIRLGFRLLLGLVFIVSALLLAWAFESRTMPALQSWHSTQLRSEFRADDLNESYHLADYLTQEQRLFDELDREIYQPQQDTGAMHYSRYRRGGPQDPAWPEQNWNRSFELIPDNIRGGALLLHGLTDSPYSMRKLAEILYTRGFYVLVLRMPGHGTIPAALTEVKWEDWQAASRLGARHVRQRIGSDLPFFLGGYSNGGGLAVKYALDALFDDSLPMPEQLLLFSPEIGIAAVAKFANWYKMWGWIPYFAQSRWLGIQPEFDPFKYNSFPKNAAQQAWAVTAALRAGMRRAHSAERLANFPGILTFLSWTDATVHTSATIQRLYGRLDNLDSELVIFDVNRNAELTPFIPAANASPLLRLKADENLSYQLTVITNTSPGSLQLAQRTKAPFSNHVETTALPIIWPQGVYSLSHVAIPFAPEDPVYGNGLTEENVYRGLSLGAMQPRGETRLLIAPLSQFMRLRHNPFFDYIETRIHAEIDESL</sequence>
<dbReference type="Proteomes" id="UP001143304">
    <property type="component" value="Unassembled WGS sequence"/>
</dbReference>
<dbReference type="InterPro" id="IPR022742">
    <property type="entry name" value="Hydrolase_4"/>
</dbReference>
<organism evidence="2 3">
    <name type="scientific">Candidatus Marimicrobium litorale</name>
    <dbReference type="NCBI Taxonomy" id="2518991"/>
    <lineage>
        <taxon>Bacteria</taxon>
        <taxon>Pseudomonadati</taxon>
        <taxon>Pseudomonadota</taxon>
        <taxon>Gammaproteobacteria</taxon>
        <taxon>Cellvibrionales</taxon>
        <taxon>Halieaceae</taxon>
        <taxon>Marimicrobium</taxon>
    </lineage>
</organism>
<proteinExistence type="predicted"/>
<keyword evidence="2" id="KW-0378">Hydrolase</keyword>
<dbReference type="EMBL" id="SHNO01000001">
    <property type="protein sequence ID" value="MCX2978614.1"/>
    <property type="molecule type" value="Genomic_DNA"/>
</dbReference>
<dbReference type="SUPFAM" id="SSF53474">
    <property type="entry name" value="alpha/beta-Hydrolases"/>
    <property type="match status" value="1"/>
</dbReference>
<name>A0ABT3TAX4_9GAMM</name>
<feature type="domain" description="Serine aminopeptidase S33" evidence="1">
    <location>
        <begin position="120"/>
        <end position="332"/>
    </location>
</feature>
<reference evidence="2" key="1">
    <citation type="submission" date="2019-02" db="EMBL/GenBank/DDBJ databases">
        <authorList>
            <person name="Li S.-H."/>
        </authorList>
    </citation>
    <scope>NUCLEOTIDE SEQUENCE</scope>
    <source>
        <strain evidence="2">IMCC11814</strain>
    </source>
</reference>
<gene>
    <name evidence="2" type="ORF">EYC82_14700</name>
</gene>
<evidence type="ECO:0000259" key="1">
    <source>
        <dbReference type="Pfam" id="PF12146"/>
    </source>
</evidence>
<accession>A0ABT3TAX4</accession>
<comment type="caution">
    <text evidence="2">The sequence shown here is derived from an EMBL/GenBank/DDBJ whole genome shotgun (WGS) entry which is preliminary data.</text>
</comment>
<dbReference type="InterPro" id="IPR029058">
    <property type="entry name" value="AB_hydrolase_fold"/>
</dbReference>
<evidence type="ECO:0000313" key="2">
    <source>
        <dbReference type="EMBL" id="MCX2978614.1"/>
    </source>
</evidence>
<evidence type="ECO:0000313" key="3">
    <source>
        <dbReference type="Proteomes" id="UP001143304"/>
    </source>
</evidence>